<dbReference type="EMBL" id="NQVE01000015">
    <property type="protein sequence ID" value="RAL53812.1"/>
    <property type="molecule type" value="Genomic_DNA"/>
</dbReference>
<reference evidence="2 3" key="1">
    <citation type="submission" date="2018-06" db="EMBL/GenBank/DDBJ databases">
        <title>The Genome of Cuscuta australis (Dodder) Provides Insight into the Evolution of Plant Parasitism.</title>
        <authorList>
            <person name="Liu H."/>
        </authorList>
    </citation>
    <scope>NUCLEOTIDE SEQUENCE [LARGE SCALE GENOMIC DNA]</scope>
    <source>
        <strain evidence="3">cv. Yunnan</strain>
        <tissue evidence="2">Vines</tissue>
    </source>
</reference>
<feature type="compositionally biased region" description="Gly residues" evidence="1">
    <location>
        <begin position="242"/>
        <end position="251"/>
    </location>
</feature>
<feature type="compositionally biased region" description="Acidic residues" evidence="1">
    <location>
        <begin position="252"/>
        <end position="273"/>
    </location>
</feature>
<evidence type="ECO:0000313" key="3">
    <source>
        <dbReference type="Proteomes" id="UP000249390"/>
    </source>
</evidence>
<evidence type="ECO:0000313" key="2">
    <source>
        <dbReference type="EMBL" id="RAL53812.1"/>
    </source>
</evidence>
<organism evidence="2 3">
    <name type="scientific">Cuscuta australis</name>
    <dbReference type="NCBI Taxonomy" id="267555"/>
    <lineage>
        <taxon>Eukaryota</taxon>
        <taxon>Viridiplantae</taxon>
        <taxon>Streptophyta</taxon>
        <taxon>Embryophyta</taxon>
        <taxon>Tracheophyta</taxon>
        <taxon>Spermatophyta</taxon>
        <taxon>Magnoliopsida</taxon>
        <taxon>eudicotyledons</taxon>
        <taxon>Gunneridae</taxon>
        <taxon>Pentapetalae</taxon>
        <taxon>asterids</taxon>
        <taxon>lamiids</taxon>
        <taxon>Solanales</taxon>
        <taxon>Convolvulaceae</taxon>
        <taxon>Cuscuteae</taxon>
        <taxon>Cuscuta</taxon>
        <taxon>Cuscuta subgen. Grammica</taxon>
        <taxon>Cuscuta sect. Cleistogrammica</taxon>
    </lineage>
</organism>
<gene>
    <name evidence="2" type="ORF">DM860_004283</name>
</gene>
<sequence length="329" mass="34992">MALHSSRTKKNVENENGLRRMGILQSVLCGDWRHDPRKKPLQWVRVGRRDQRRGEAARAKYGSVNDDIGSVEHCVAHSNLYGFGGEEGFCSKHIDVQIHRADSGENPVKVVNVGPVDVIHQPLVPGSGAYPLHRRYQSAAHKAPHADHADVQRRADAPHLRRHLVVEQLLQADHGEDVGEADHHVLRRQPPDLHREGGFGGIQPPVLRRDADPPGLHQPSDGHPGGADEEADADPLEDGDAGGEAGEFPGGGEEDPVVDGDGEEDGEGGDDLEGGGREVEGGEGSGESGALLGEVGAELGNAGGEGEAAQPDGEEAEEELHLLHLCHGA</sequence>
<feature type="compositionally biased region" description="Low complexity" evidence="1">
    <location>
        <begin position="288"/>
        <end position="300"/>
    </location>
</feature>
<evidence type="ECO:0000256" key="1">
    <source>
        <dbReference type="SAM" id="MobiDB-lite"/>
    </source>
</evidence>
<accession>A0A328E7C9</accession>
<proteinExistence type="predicted"/>
<keyword evidence="3" id="KW-1185">Reference proteome</keyword>
<feature type="compositionally biased region" description="Basic and acidic residues" evidence="1">
    <location>
        <begin position="188"/>
        <end position="197"/>
    </location>
</feature>
<protein>
    <submittedName>
        <fullName evidence="2">Uncharacterized protein</fullName>
    </submittedName>
</protein>
<comment type="caution">
    <text evidence="2">The sequence shown here is derived from an EMBL/GenBank/DDBJ whole genome shotgun (WGS) entry which is preliminary data.</text>
</comment>
<dbReference type="AlphaFoldDB" id="A0A328E7C9"/>
<dbReference type="Proteomes" id="UP000249390">
    <property type="component" value="Unassembled WGS sequence"/>
</dbReference>
<name>A0A328E7C9_9ASTE</name>
<feature type="region of interest" description="Disordered" evidence="1">
    <location>
        <begin position="188"/>
        <end position="317"/>
    </location>
</feature>
<feature type="compositionally biased region" description="Acidic residues" evidence="1">
    <location>
        <begin position="227"/>
        <end position="241"/>
    </location>
</feature>